<dbReference type="SUPFAM" id="SSF52833">
    <property type="entry name" value="Thioredoxin-like"/>
    <property type="match status" value="1"/>
</dbReference>
<feature type="domain" description="GST N-terminal" evidence="1">
    <location>
        <begin position="5"/>
        <end position="96"/>
    </location>
</feature>
<dbReference type="PANTHER" id="PTHR43968:SF6">
    <property type="entry name" value="GLUTATHIONE S-TRANSFERASE OMEGA"/>
    <property type="match status" value="1"/>
</dbReference>
<dbReference type="GO" id="GO:0005737">
    <property type="term" value="C:cytoplasm"/>
    <property type="evidence" value="ECO:0007669"/>
    <property type="project" value="TreeGrafter"/>
</dbReference>
<dbReference type="Pfam" id="PF13409">
    <property type="entry name" value="GST_N_2"/>
    <property type="match status" value="1"/>
</dbReference>
<proteinExistence type="predicted"/>
<reference evidence="2" key="1">
    <citation type="submission" date="2022-11" db="EMBL/GenBank/DDBJ databases">
        <title>Genome Sequence of Cubamyces cubensis.</title>
        <authorList>
            <person name="Buettner E."/>
        </authorList>
    </citation>
    <scope>NUCLEOTIDE SEQUENCE</scope>
    <source>
        <strain evidence="2">MPL-01</strain>
    </source>
</reference>
<dbReference type="InterPro" id="IPR036249">
    <property type="entry name" value="Thioredoxin-like_sf"/>
</dbReference>
<dbReference type="SFLD" id="SFLDS00019">
    <property type="entry name" value="Glutathione_Transferase_(cytos"/>
    <property type="match status" value="1"/>
</dbReference>
<evidence type="ECO:0000313" key="3">
    <source>
        <dbReference type="Proteomes" id="UP001215151"/>
    </source>
</evidence>
<dbReference type="AlphaFoldDB" id="A0AAD7TSR2"/>
<dbReference type="InterPro" id="IPR040079">
    <property type="entry name" value="Glutathione_S-Trfase"/>
</dbReference>
<dbReference type="Gene3D" id="3.40.30.10">
    <property type="entry name" value="Glutaredoxin"/>
    <property type="match status" value="1"/>
</dbReference>
<dbReference type="InterPro" id="IPR050983">
    <property type="entry name" value="GST_Omega/HSP26"/>
</dbReference>
<dbReference type="Gene3D" id="1.20.1050.10">
    <property type="match status" value="1"/>
</dbReference>
<dbReference type="Proteomes" id="UP001215151">
    <property type="component" value="Unassembled WGS sequence"/>
</dbReference>
<gene>
    <name evidence="2" type="ORF">ONZ51_g6122</name>
</gene>
<dbReference type="PROSITE" id="PS50404">
    <property type="entry name" value="GST_NTER"/>
    <property type="match status" value="1"/>
</dbReference>
<dbReference type="PANTHER" id="PTHR43968">
    <property type="match status" value="1"/>
</dbReference>
<evidence type="ECO:0000313" key="2">
    <source>
        <dbReference type="EMBL" id="KAJ8481282.1"/>
    </source>
</evidence>
<dbReference type="EMBL" id="JAPEVG010000141">
    <property type="protein sequence ID" value="KAJ8481282.1"/>
    <property type="molecule type" value="Genomic_DNA"/>
</dbReference>
<accession>A0AAD7TSR2</accession>
<protein>
    <recommendedName>
        <fullName evidence="1">GST N-terminal domain-containing protein</fullName>
    </recommendedName>
</protein>
<keyword evidence="3" id="KW-1185">Reference proteome</keyword>
<organism evidence="2 3">
    <name type="scientific">Trametes cubensis</name>
    <dbReference type="NCBI Taxonomy" id="1111947"/>
    <lineage>
        <taxon>Eukaryota</taxon>
        <taxon>Fungi</taxon>
        <taxon>Dikarya</taxon>
        <taxon>Basidiomycota</taxon>
        <taxon>Agaricomycotina</taxon>
        <taxon>Agaricomycetes</taxon>
        <taxon>Polyporales</taxon>
        <taxon>Polyporaceae</taxon>
        <taxon>Trametes</taxon>
    </lineage>
</organism>
<name>A0AAD7TSR2_9APHY</name>
<comment type="caution">
    <text evidence="2">The sequence shown here is derived from an EMBL/GenBank/DDBJ whole genome shotgun (WGS) entry which is preliminary data.</text>
</comment>
<dbReference type="InterPro" id="IPR036282">
    <property type="entry name" value="Glutathione-S-Trfase_C_sf"/>
</dbReference>
<dbReference type="SUPFAM" id="SSF47616">
    <property type="entry name" value="GST C-terminal domain-like"/>
    <property type="match status" value="1"/>
</dbReference>
<sequence>MVQTGQITFYGNAYSPFSHRVQIALEQAKADYSRVSINLLEKPAWFAEKVNPVGKVPATTYGGPKSAPESPSPEAAKINESLVILEFLADLFPEAHLLPSDPVLRAQVRLFINAFETGKFFEGFRGFFFKNTEGAGNLLLEGLAELQARLPPTGFLVGGWSNAESAVAPFLVLVDMMLKNNIGAYSKEDGLKVLEAYQGPKYARITKYIVDIKGSPIVERTWDEDANRELWKRLPATQRK</sequence>
<dbReference type="InterPro" id="IPR004045">
    <property type="entry name" value="Glutathione_S-Trfase_N"/>
</dbReference>
<dbReference type="CDD" id="cd00570">
    <property type="entry name" value="GST_N_family"/>
    <property type="match status" value="1"/>
</dbReference>
<dbReference type="SFLD" id="SFLDG00358">
    <property type="entry name" value="Main_(cytGST)"/>
    <property type="match status" value="1"/>
</dbReference>
<evidence type="ECO:0000259" key="1">
    <source>
        <dbReference type="PROSITE" id="PS50404"/>
    </source>
</evidence>